<dbReference type="InterPro" id="IPR051122">
    <property type="entry name" value="SDR_DHRS6-like"/>
</dbReference>
<dbReference type="PANTHER" id="PTHR43477">
    <property type="entry name" value="DIHYDROANTICAPSIN 7-DEHYDROGENASE"/>
    <property type="match status" value="1"/>
</dbReference>
<dbReference type="CDD" id="cd05233">
    <property type="entry name" value="SDR_c"/>
    <property type="match status" value="1"/>
</dbReference>
<dbReference type="Pfam" id="PF00106">
    <property type="entry name" value="adh_short"/>
    <property type="match status" value="1"/>
</dbReference>
<dbReference type="InterPro" id="IPR036291">
    <property type="entry name" value="NAD(P)-bd_dom_sf"/>
</dbReference>
<dbReference type="PRINTS" id="PR00081">
    <property type="entry name" value="GDHRDH"/>
</dbReference>
<evidence type="ECO:0000313" key="3">
    <source>
        <dbReference type="EMBL" id="QQA00815.1"/>
    </source>
</evidence>
<name>A0A7T3RD26_9SPIR</name>
<dbReference type="AlphaFoldDB" id="A0A7T3RD26"/>
<organism evidence="3 4">
    <name type="scientific">Treponema peruense</name>
    <dbReference type="NCBI Taxonomy" id="2787628"/>
    <lineage>
        <taxon>Bacteria</taxon>
        <taxon>Pseudomonadati</taxon>
        <taxon>Spirochaetota</taxon>
        <taxon>Spirochaetia</taxon>
        <taxon>Spirochaetales</taxon>
        <taxon>Treponemataceae</taxon>
        <taxon>Treponema</taxon>
    </lineage>
</organism>
<dbReference type="Proteomes" id="UP000595224">
    <property type="component" value="Chromosome"/>
</dbReference>
<comment type="similarity">
    <text evidence="1">Belongs to the short-chain dehydrogenases/reductases (SDR) family.</text>
</comment>
<dbReference type="GO" id="GO:0016491">
    <property type="term" value="F:oxidoreductase activity"/>
    <property type="evidence" value="ECO:0007669"/>
    <property type="project" value="UniProtKB-KW"/>
</dbReference>
<dbReference type="SUPFAM" id="SSF51735">
    <property type="entry name" value="NAD(P)-binding Rossmann-fold domains"/>
    <property type="match status" value="1"/>
</dbReference>
<keyword evidence="2" id="KW-0560">Oxidoreductase</keyword>
<dbReference type="RefSeq" id="WP_198442490.1">
    <property type="nucleotide sequence ID" value="NZ_CBCSHE010000015.1"/>
</dbReference>
<dbReference type="EMBL" id="CP064936">
    <property type="protein sequence ID" value="QQA00815.1"/>
    <property type="molecule type" value="Genomic_DNA"/>
</dbReference>
<evidence type="ECO:0000256" key="2">
    <source>
        <dbReference type="ARBA" id="ARBA00023002"/>
    </source>
</evidence>
<sequence>MEKNIFAEKNALIIGGTKGTGLEIARLLLQKGAKVTCTGRNTREQLSGIEFIFCDIDNCGIENFCDGVIGEKLSATDILVVTFGPFCQKPLHLTAAKEWTQMALDNYALPGILVSKAIPAMMERRWGRIIFFGGTRTESVRGYKTNAAYAGAKTGISVITKSIAMEYAQYGITCNAVLPGFTSHAPEGTQTVSEHALAENAVSLMSKEELNGVLLNVDRGWSV</sequence>
<protein>
    <submittedName>
        <fullName evidence="3">SDR family oxidoreductase</fullName>
    </submittedName>
</protein>
<dbReference type="PANTHER" id="PTHR43477:SF1">
    <property type="entry name" value="DIHYDROANTICAPSIN 7-DEHYDROGENASE"/>
    <property type="match status" value="1"/>
</dbReference>
<reference evidence="3 4" key="1">
    <citation type="submission" date="2020-11" db="EMBL/GenBank/DDBJ databases">
        <title>Treponema Peruensis nv. sp., first commensal Treponema isolated from human feces.</title>
        <authorList>
            <person name="Belkhou C."/>
            <person name="Raes J."/>
        </authorList>
    </citation>
    <scope>NUCLEOTIDE SEQUENCE [LARGE SCALE GENOMIC DNA]</scope>
    <source>
        <strain evidence="3 4">RCC2812</strain>
    </source>
</reference>
<proteinExistence type="inferred from homology"/>
<dbReference type="KEGG" id="tper:IWA51_11235"/>
<dbReference type="Gene3D" id="3.40.50.720">
    <property type="entry name" value="NAD(P)-binding Rossmann-like Domain"/>
    <property type="match status" value="1"/>
</dbReference>
<keyword evidence="4" id="KW-1185">Reference proteome</keyword>
<dbReference type="InterPro" id="IPR002347">
    <property type="entry name" value="SDR_fam"/>
</dbReference>
<evidence type="ECO:0000313" key="4">
    <source>
        <dbReference type="Proteomes" id="UP000595224"/>
    </source>
</evidence>
<gene>
    <name evidence="3" type="ORF">IWA51_11235</name>
</gene>
<evidence type="ECO:0000256" key="1">
    <source>
        <dbReference type="ARBA" id="ARBA00006484"/>
    </source>
</evidence>
<accession>A0A7T3RD26</accession>